<proteinExistence type="predicted"/>
<accession>A0A8W8JC96</accession>
<sequence>MFIFLGSLFRRGAPKLCESESGLVCCDGYSRDQSTGKCISCKPGYFDVNCSQRCFYPTYGVNCQGECSCQKKFCNFSSGCNMGDGGEKHAVFDIDPDCLFGIDHILEDDCSSSGQSDDTCQNF</sequence>
<reference evidence="1" key="1">
    <citation type="submission" date="2022-08" db="UniProtKB">
        <authorList>
            <consortium name="EnsemblMetazoa"/>
        </authorList>
    </citation>
    <scope>IDENTIFICATION</scope>
    <source>
        <strain evidence="1">05x7-T-G4-1.051#20</strain>
    </source>
</reference>
<dbReference type="EnsemblMetazoa" id="G18169.1">
    <property type="protein sequence ID" value="G18169.1:cds"/>
    <property type="gene ID" value="G18169"/>
</dbReference>
<dbReference type="AlphaFoldDB" id="A0A8W8JC96"/>
<evidence type="ECO:0000313" key="1">
    <source>
        <dbReference type="EnsemblMetazoa" id="G18169.1:cds"/>
    </source>
</evidence>
<dbReference type="Gene3D" id="2.170.300.10">
    <property type="entry name" value="Tie2 ligand-binding domain superfamily"/>
    <property type="match status" value="1"/>
</dbReference>
<organism evidence="1 2">
    <name type="scientific">Magallana gigas</name>
    <name type="common">Pacific oyster</name>
    <name type="synonym">Crassostrea gigas</name>
    <dbReference type="NCBI Taxonomy" id="29159"/>
    <lineage>
        <taxon>Eukaryota</taxon>
        <taxon>Metazoa</taxon>
        <taxon>Spiralia</taxon>
        <taxon>Lophotrochozoa</taxon>
        <taxon>Mollusca</taxon>
        <taxon>Bivalvia</taxon>
        <taxon>Autobranchia</taxon>
        <taxon>Pteriomorphia</taxon>
        <taxon>Ostreida</taxon>
        <taxon>Ostreoidea</taxon>
        <taxon>Ostreidae</taxon>
        <taxon>Magallana</taxon>
    </lineage>
</organism>
<dbReference type="Proteomes" id="UP000005408">
    <property type="component" value="Unassembled WGS sequence"/>
</dbReference>
<keyword evidence="2" id="KW-1185">Reference proteome</keyword>
<evidence type="ECO:0000313" key="2">
    <source>
        <dbReference type="Proteomes" id="UP000005408"/>
    </source>
</evidence>
<protein>
    <submittedName>
        <fullName evidence="1">Uncharacterized protein</fullName>
    </submittedName>
</protein>
<name>A0A8W8JC96_MAGGI</name>